<reference evidence="2 3" key="1">
    <citation type="journal article" date="2016" name="Nat. Commun.">
        <title>Thousands of microbial genomes shed light on interconnected biogeochemical processes in an aquifer system.</title>
        <authorList>
            <person name="Anantharaman K."/>
            <person name="Brown C.T."/>
            <person name="Hug L.A."/>
            <person name="Sharon I."/>
            <person name="Castelle C.J."/>
            <person name="Probst A.J."/>
            <person name="Thomas B.C."/>
            <person name="Singh A."/>
            <person name="Wilkins M.J."/>
            <person name="Karaoz U."/>
            <person name="Brodie E.L."/>
            <person name="Williams K.H."/>
            <person name="Hubbard S.S."/>
            <person name="Banfield J.F."/>
        </authorList>
    </citation>
    <scope>NUCLEOTIDE SEQUENCE [LARGE SCALE GENOMIC DNA]</scope>
</reference>
<accession>A0A1F4ZRV9</accession>
<dbReference type="EMBL" id="MEXR01000038">
    <property type="protein sequence ID" value="OGD09132.1"/>
    <property type="molecule type" value="Genomic_DNA"/>
</dbReference>
<organism evidence="2 3">
    <name type="scientific">Candidatus Amesbacteria bacterium RIFOXYB1_FULL_44_23</name>
    <dbReference type="NCBI Taxonomy" id="1797263"/>
    <lineage>
        <taxon>Bacteria</taxon>
        <taxon>Candidatus Amesiibacteriota</taxon>
    </lineage>
</organism>
<keyword evidence="1" id="KW-1133">Transmembrane helix</keyword>
<keyword evidence="1" id="KW-0812">Transmembrane</keyword>
<keyword evidence="1" id="KW-0472">Membrane</keyword>
<sequence length="178" mass="20922">MSHKRGSKFVGWGIIWTLVILGVMVTLWDYRQWTRAEMAKYGQGWGDIDNPAMELTNMYQDKELGIRMRLPTEWNREMVKISVRPEVESLMDLTDRRVDELKTNGNIVSERAYIAGKKVDWTVLTWSEEFPGGKANKRQEAWSKTGDRVMVISVEIEEEKWGEIRKTMEEIYKNIEMI</sequence>
<dbReference type="AlphaFoldDB" id="A0A1F4ZRV9"/>
<gene>
    <name evidence="2" type="ORF">A2397_01545</name>
</gene>
<evidence type="ECO:0000313" key="3">
    <source>
        <dbReference type="Proteomes" id="UP000176424"/>
    </source>
</evidence>
<feature type="transmembrane region" description="Helical" evidence="1">
    <location>
        <begin position="12"/>
        <end position="30"/>
    </location>
</feature>
<evidence type="ECO:0000313" key="2">
    <source>
        <dbReference type="EMBL" id="OGD09132.1"/>
    </source>
</evidence>
<evidence type="ECO:0000256" key="1">
    <source>
        <dbReference type="SAM" id="Phobius"/>
    </source>
</evidence>
<dbReference type="STRING" id="1797263.A2397_01545"/>
<protein>
    <submittedName>
        <fullName evidence="2">Uncharacterized protein</fullName>
    </submittedName>
</protein>
<name>A0A1F4ZRV9_9BACT</name>
<proteinExistence type="predicted"/>
<comment type="caution">
    <text evidence="2">The sequence shown here is derived from an EMBL/GenBank/DDBJ whole genome shotgun (WGS) entry which is preliminary data.</text>
</comment>
<dbReference type="Proteomes" id="UP000176424">
    <property type="component" value="Unassembled WGS sequence"/>
</dbReference>